<dbReference type="GO" id="GO:0050385">
    <property type="term" value="F:ureidoglycolate lyase activity"/>
    <property type="evidence" value="ECO:0007669"/>
    <property type="project" value="UniProtKB-EC"/>
</dbReference>
<keyword evidence="3" id="KW-0456">Lyase</keyword>
<dbReference type="SUPFAM" id="SSF51182">
    <property type="entry name" value="RmlC-like cupins"/>
    <property type="match status" value="1"/>
</dbReference>
<dbReference type="GO" id="GO:0004848">
    <property type="term" value="F:ureidoglycolate hydrolase activity"/>
    <property type="evidence" value="ECO:0007669"/>
    <property type="project" value="UniProtKB-EC"/>
</dbReference>
<sequence length="169" mass="18968">MRKIDLLPEPLTASRFAQFGEVISANAASYPINGGTTQRFHRQATVERNDGEAIISVFQAQPRSLPMKITMMERHPLGSQAFLPCDDQPYLVLVCLGDNAPDPDTLRLFSVQGQGVNYHAGTWHFPLLSLETVRNFWVVDRVGHGNNLDEHSFSDDVEITISEYRSHSE</sequence>
<dbReference type="GO" id="GO:0000256">
    <property type="term" value="P:allantoin catabolic process"/>
    <property type="evidence" value="ECO:0007669"/>
    <property type="project" value="InterPro"/>
</dbReference>
<evidence type="ECO:0000313" key="5">
    <source>
        <dbReference type="EMBL" id="CUS42986.1"/>
    </source>
</evidence>
<reference evidence="5" key="1">
    <citation type="submission" date="2015-10" db="EMBL/GenBank/DDBJ databases">
        <authorList>
            <person name="Gilbert D.G."/>
        </authorList>
    </citation>
    <scope>NUCLEOTIDE SEQUENCE</scope>
</reference>
<evidence type="ECO:0000256" key="4">
    <source>
        <dbReference type="ARBA" id="ARBA00047684"/>
    </source>
</evidence>
<evidence type="ECO:0000256" key="2">
    <source>
        <dbReference type="ARBA" id="ARBA00022631"/>
    </source>
</evidence>
<dbReference type="CDD" id="cd20298">
    <property type="entry name" value="cupin_UAH"/>
    <property type="match status" value="1"/>
</dbReference>
<dbReference type="Pfam" id="PF04115">
    <property type="entry name" value="Ureidogly_lyase"/>
    <property type="match status" value="1"/>
</dbReference>
<organism evidence="5">
    <name type="scientific">hydrothermal vent metagenome</name>
    <dbReference type="NCBI Taxonomy" id="652676"/>
    <lineage>
        <taxon>unclassified sequences</taxon>
        <taxon>metagenomes</taxon>
        <taxon>ecological metagenomes</taxon>
    </lineage>
</organism>
<dbReference type="EMBL" id="CZQC01000073">
    <property type="protein sequence ID" value="CUS42986.1"/>
    <property type="molecule type" value="Genomic_DNA"/>
</dbReference>
<dbReference type="InterPro" id="IPR011051">
    <property type="entry name" value="RmlC_Cupin_sf"/>
</dbReference>
<dbReference type="PANTHER" id="PTHR21221:SF1">
    <property type="entry name" value="UREIDOGLYCOLATE LYASE"/>
    <property type="match status" value="1"/>
</dbReference>
<comment type="subunit">
    <text evidence="1">Homodimer.</text>
</comment>
<gene>
    <name evidence="5" type="ORF">MGWOODY_Tha336</name>
</gene>
<keyword evidence="2" id="KW-0659">Purine metabolism</keyword>
<dbReference type="InterPro" id="IPR047233">
    <property type="entry name" value="UAH_cupin"/>
</dbReference>
<dbReference type="AlphaFoldDB" id="A0A170PML7"/>
<dbReference type="EC" id="3.5.1.116" evidence="5"/>
<dbReference type="PIRSF" id="PIRSF017306">
    <property type="entry name" value="Ureidogly_hydro"/>
    <property type="match status" value="1"/>
</dbReference>
<proteinExistence type="predicted"/>
<dbReference type="InterPro" id="IPR024060">
    <property type="entry name" value="Ureidoglycolate_lyase_dom_sf"/>
</dbReference>
<dbReference type="Gene3D" id="2.60.120.480">
    <property type="entry name" value="Ureidoglycolate hydrolase"/>
    <property type="match status" value="1"/>
</dbReference>
<evidence type="ECO:0000256" key="3">
    <source>
        <dbReference type="ARBA" id="ARBA00023239"/>
    </source>
</evidence>
<evidence type="ECO:0000256" key="1">
    <source>
        <dbReference type="ARBA" id="ARBA00011738"/>
    </source>
</evidence>
<protein>
    <submittedName>
        <fullName evidence="5">Ureidoglycolate hydrolase</fullName>
        <ecNumber evidence="5">3.5.1.116</ecNumber>
    </submittedName>
</protein>
<keyword evidence="5" id="KW-0378">Hydrolase</keyword>
<comment type="catalytic activity">
    <reaction evidence="4">
        <text>(S)-ureidoglycolate = urea + glyoxylate</text>
        <dbReference type="Rhea" id="RHEA:11304"/>
        <dbReference type="ChEBI" id="CHEBI:16199"/>
        <dbReference type="ChEBI" id="CHEBI:36655"/>
        <dbReference type="ChEBI" id="CHEBI:57296"/>
        <dbReference type="EC" id="4.3.2.3"/>
    </reaction>
</comment>
<dbReference type="GO" id="GO:0006144">
    <property type="term" value="P:purine nucleobase metabolic process"/>
    <property type="evidence" value="ECO:0007669"/>
    <property type="project" value="UniProtKB-KW"/>
</dbReference>
<dbReference type="PANTHER" id="PTHR21221">
    <property type="entry name" value="UREIDOGLYCOLATE HYDROLASE"/>
    <property type="match status" value="1"/>
</dbReference>
<name>A0A170PML7_9ZZZZ</name>
<dbReference type="InterPro" id="IPR007247">
    <property type="entry name" value="Ureidogly_lyase"/>
</dbReference>
<accession>A0A170PML7</accession>